<name>A0A917QHK1_9HYPH</name>
<reference evidence="2 3" key="1">
    <citation type="journal article" date="2014" name="Int. J. Syst. Evol. Microbiol.">
        <title>Complete genome sequence of Corynebacterium casei LMG S-19264T (=DSM 44701T), isolated from a smear-ripened cheese.</title>
        <authorList>
            <consortium name="US DOE Joint Genome Institute (JGI-PGF)"/>
            <person name="Walter F."/>
            <person name="Albersmeier A."/>
            <person name="Kalinowski J."/>
            <person name="Ruckert C."/>
        </authorList>
    </citation>
    <scope>NUCLEOTIDE SEQUENCE [LARGE SCALE GENOMIC DNA]</scope>
    <source>
        <strain evidence="2 3">CGMCC 1.9161</strain>
    </source>
</reference>
<dbReference type="EMBL" id="BMMF01000015">
    <property type="protein sequence ID" value="GGK51106.1"/>
    <property type="molecule type" value="Genomic_DNA"/>
</dbReference>
<comment type="caution">
    <text evidence="2">The sequence shown here is derived from an EMBL/GenBank/DDBJ whole genome shotgun (WGS) entry which is preliminary data.</text>
</comment>
<keyword evidence="3" id="KW-1185">Reference proteome</keyword>
<dbReference type="Gene3D" id="1.10.3910.10">
    <property type="entry name" value="SP0561-like"/>
    <property type="match status" value="1"/>
</dbReference>
<evidence type="ECO:0000259" key="1">
    <source>
        <dbReference type="Pfam" id="PF10006"/>
    </source>
</evidence>
<feature type="domain" description="DUF2249" evidence="1">
    <location>
        <begin position="88"/>
        <end position="154"/>
    </location>
</feature>
<dbReference type="Proteomes" id="UP000600449">
    <property type="component" value="Unassembled WGS sequence"/>
</dbReference>
<dbReference type="InterPro" id="IPR018720">
    <property type="entry name" value="DUF2249"/>
</dbReference>
<proteinExistence type="predicted"/>
<dbReference type="AlphaFoldDB" id="A0A917QHK1"/>
<sequence length="173" mass="18524">MATLTDCTSLAEALETDERIYDRFVAAGSAFQRLAKVVMREDTAGRLTLADIARMGGVPLASVLPDAESVSERTLSRQSRPTPVAAVFDARPMLAAGFEPLPSILDFVEELAPGSSFAVEASFEPKPLVRLFEGRGYSANSQALAADHWRVEFQPAIEETDACLPLGAPSAQP</sequence>
<organism evidence="2 3">
    <name type="scientific">Salinarimonas ramus</name>
    <dbReference type="NCBI Taxonomy" id="690164"/>
    <lineage>
        <taxon>Bacteria</taxon>
        <taxon>Pseudomonadati</taxon>
        <taxon>Pseudomonadota</taxon>
        <taxon>Alphaproteobacteria</taxon>
        <taxon>Hyphomicrobiales</taxon>
        <taxon>Salinarimonadaceae</taxon>
        <taxon>Salinarimonas</taxon>
    </lineage>
</organism>
<accession>A0A917QHK1</accession>
<dbReference type="Pfam" id="PF10006">
    <property type="entry name" value="DUF2249"/>
    <property type="match status" value="1"/>
</dbReference>
<gene>
    <name evidence="2" type="ORF">GCM10011322_42740</name>
</gene>
<dbReference type="RefSeq" id="WP_188915309.1">
    <property type="nucleotide sequence ID" value="NZ_BMMF01000015.1"/>
</dbReference>
<protein>
    <recommendedName>
        <fullName evidence="1">DUF2249 domain-containing protein</fullName>
    </recommendedName>
</protein>
<evidence type="ECO:0000313" key="3">
    <source>
        <dbReference type="Proteomes" id="UP000600449"/>
    </source>
</evidence>
<dbReference type="InterPro" id="IPR038062">
    <property type="entry name" value="ScdA-like_N_sf"/>
</dbReference>
<evidence type="ECO:0000313" key="2">
    <source>
        <dbReference type="EMBL" id="GGK51106.1"/>
    </source>
</evidence>